<keyword evidence="3" id="KW-1185">Reference proteome</keyword>
<comment type="caution">
    <text evidence="2">The sequence shown here is derived from an EMBL/GenBank/DDBJ whole genome shotgun (WGS) entry which is preliminary data.</text>
</comment>
<feature type="domain" description="DUF7079" evidence="1">
    <location>
        <begin position="9"/>
        <end position="118"/>
    </location>
</feature>
<dbReference type="Proteomes" id="UP001313282">
    <property type="component" value="Unassembled WGS sequence"/>
</dbReference>
<proteinExistence type="predicted"/>
<protein>
    <recommendedName>
        <fullName evidence="1">DUF7079 domain-containing protein</fullName>
    </recommendedName>
</protein>
<reference evidence="2 3" key="1">
    <citation type="submission" date="2019-10" db="EMBL/GenBank/DDBJ databases">
        <authorList>
            <person name="Palmer J.M."/>
        </authorList>
    </citation>
    <scope>NUCLEOTIDE SEQUENCE [LARGE SCALE GENOMIC DNA]</scope>
    <source>
        <strain evidence="2 3">TWF718</strain>
    </source>
</reference>
<dbReference type="AlphaFoldDB" id="A0AAN8MRU0"/>
<name>A0AAN8MRU0_9PEZI</name>
<accession>A0AAN8MRU0</accession>
<organism evidence="2 3">
    <name type="scientific">Orbilia javanica</name>
    <dbReference type="NCBI Taxonomy" id="47235"/>
    <lineage>
        <taxon>Eukaryota</taxon>
        <taxon>Fungi</taxon>
        <taxon>Dikarya</taxon>
        <taxon>Ascomycota</taxon>
        <taxon>Pezizomycotina</taxon>
        <taxon>Orbiliomycetes</taxon>
        <taxon>Orbiliales</taxon>
        <taxon>Orbiliaceae</taxon>
        <taxon>Orbilia</taxon>
    </lineage>
</organism>
<evidence type="ECO:0000259" key="1">
    <source>
        <dbReference type="Pfam" id="PF23296"/>
    </source>
</evidence>
<sequence length="121" mass="13769">MTSMALTDAEKSACTTLSHLFLDTEITTEELNSITTSLRALNLPSPTLDRILRYDLFPILYPNIISVAGVWSGFDDYWLLSQVESRRMTEPSRIRTVQDSAMWFLLSGAVKPLWSEIRVKL</sequence>
<evidence type="ECO:0000313" key="2">
    <source>
        <dbReference type="EMBL" id="KAK6347464.1"/>
    </source>
</evidence>
<dbReference type="InterPro" id="IPR055507">
    <property type="entry name" value="DUF7079"/>
</dbReference>
<gene>
    <name evidence="2" type="ORF">TWF718_005306</name>
</gene>
<evidence type="ECO:0000313" key="3">
    <source>
        <dbReference type="Proteomes" id="UP001313282"/>
    </source>
</evidence>
<dbReference type="Pfam" id="PF23296">
    <property type="entry name" value="DUF7079"/>
    <property type="match status" value="1"/>
</dbReference>
<dbReference type="EMBL" id="JAVHNR010000003">
    <property type="protein sequence ID" value="KAK6347464.1"/>
    <property type="molecule type" value="Genomic_DNA"/>
</dbReference>